<gene>
    <name evidence="2" type="ORF">O181_060177</name>
</gene>
<reference evidence="2" key="1">
    <citation type="submission" date="2021-03" db="EMBL/GenBank/DDBJ databases">
        <title>Draft genome sequence of rust myrtle Austropuccinia psidii MF-1, a brazilian biotype.</title>
        <authorList>
            <person name="Quecine M.C."/>
            <person name="Pachon D.M.R."/>
            <person name="Bonatelli M.L."/>
            <person name="Correr F.H."/>
            <person name="Franceschini L.M."/>
            <person name="Leite T.F."/>
            <person name="Margarido G.R.A."/>
            <person name="Almeida C.A."/>
            <person name="Ferrarezi J.A."/>
            <person name="Labate C.A."/>
        </authorList>
    </citation>
    <scope>NUCLEOTIDE SEQUENCE</scope>
    <source>
        <strain evidence="2">MF-1</strain>
    </source>
</reference>
<comment type="caution">
    <text evidence="2">The sequence shown here is derived from an EMBL/GenBank/DDBJ whole genome shotgun (WGS) entry which is preliminary data.</text>
</comment>
<feature type="compositionally biased region" description="Basic and acidic residues" evidence="1">
    <location>
        <begin position="1"/>
        <end position="21"/>
    </location>
</feature>
<dbReference type="AlphaFoldDB" id="A0A9Q3EI56"/>
<keyword evidence="3" id="KW-1185">Reference proteome</keyword>
<evidence type="ECO:0000313" key="2">
    <source>
        <dbReference type="EMBL" id="MBW0520462.1"/>
    </source>
</evidence>
<dbReference type="EMBL" id="AVOT02028093">
    <property type="protein sequence ID" value="MBW0520462.1"/>
    <property type="molecule type" value="Genomic_DNA"/>
</dbReference>
<evidence type="ECO:0000313" key="3">
    <source>
        <dbReference type="Proteomes" id="UP000765509"/>
    </source>
</evidence>
<organism evidence="2 3">
    <name type="scientific">Austropuccinia psidii MF-1</name>
    <dbReference type="NCBI Taxonomy" id="1389203"/>
    <lineage>
        <taxon>Eukaryota</taxon>
        <taxon>Fungi</taxon>
        <taxon>Dikarya</taxon>
        <taxon>Basidiomycota</taxon>
        <taxon>Pucciniomycotina</taxon>
        <taxon>Pucciniomycetes</taxon>
        <taxon>Pucciniales</taxon>
        <taxon>Sphaerophragmiaceae</taxon>
        <taxon>Austropuccinia</taxon>
    </lineage>
</organism>
<evidence type="ECO:0000256" key="1">
    <source>
        <dbReference type="SAM" id="MobiDB-lite"/>
    </source>
</evidence>
<sequence length="159" mass="18617">MSSVHLRDLEVPTNHPEDRKQLFRSRRSGFGKNGECKKTQRKHSHTPIHLSVPQKPQTRGLDRHGSSTSAPSPPQRPAPKEHENKDIQPGFKLGRTWRKIPKDMSQRDIFQDVMEITNGWNPTKQFKLLKEREAKIRENQVTTQAMEYQWIQKEHILNP</sequence>
<protein>
    <submittedName>
        <fullName evidence="2">Uncharacterized protein</fullName>
    </submittedName>
</protein>
<feature type="region of interest" description="Disordered" evidence="1">
    <location>
        <begin position="1"/>
        <end position="94"/>
    </location>
</feature>
<name>A0A9Q3EI56_9BASI</name>
<accession>A0A9Q3EI56</accession>
<proteinExistence type="predicted"/>
<dbReference type="Proteomes" id="UP000765509">
    <property type="component" value="Unassembled WGS sequence"/>
</dbReference>